<keyword evidence="3" id="KW-1185">Reference proteome</keyword>
<dbReference type="AlphaFoldDB" id="A0A0Q3F8L9"/>
<reference evidence="2" key="3">
    <citation type="submission" date="2018-08" db="UniProtKB">
        <authorList>
            <consortium name="EnsemblPlants"/>
        </authorList>
    </citation>
    <scope>IDENTIFICATION</scope>
    <source>
        <strain evidence="2">cv. Bd21</strain>
    </source>
</reference>
<reference evidence="1 2" key="1">
    <citation type="journal article" date="2010" name="Nature">
        <title>Genome sequencing and analysis of the model grass Brachypodium distachyon.</title>
        <authorList>
            <consortium name="International Brachypodium Initiative"/>
        </authorList>
    </citation>
    <scope>NUCLEOTIDE SEQUENCE [LARGE SCALE GENOMIC DNA]</scope>
    <source>
        <strain evidence="1 2">Bd21</strain>
    </source>
</reference>
<name>A0A0Q3F8L9_BRADI</name>
<protein>
    <submittedName>
        <fullName evidence="1 2">Uncharacterized protein</fullName>
    </submittedName>
</protein>
<evidence type="ECO:0000313" key="2">
    <source>
        <dbReference type="EnsemblPlants" id="KQJ94596"/>
    </source>
</evidence>
<evidence type="ECO:0000313" key="1">
    <source>
        <dbReference type="EMBL" id="KQJ94596.1"/>
    </source>
</evidence>
<proteinExistence type="predicted"/>
<organism evidence="1">
    <name type="scientific">Brachypodium distachyon</name>
    <name type="common">Purple false brome</name>
    <name type="synonym">Trachynia distachya</name>
    <dbReference type="NCBI Taxonomy" id="15368"/>
    <lineage>
        <taxon>Eukaryota</taxon>
        <taxon>Viridiplantae</taxon>
        <taxon>Streptophyta</taxon>
        <taxon>Embryophyta</taxon>
        <taxon>Tracheophyta</taxon>
        <taxon>Spermatophyta</taxon>
        <taxon>Magnoliopsida</taxon>
        <taxon>Liliopsida</taxon>
        <taxon>Poales</taxon>
        <taxon>Poaceae</taxon>
        <taxon>BOP clade</taxon>
        <taxon>Pooideae</taxon>
        <taxon>Stipodae</taxon>
        <taxon>Brachypodieae</taxon>
        <taxon>Brachypodium</taxon>
    </lineage>
</organism>
<accession>A0A0Q3F8L9</accession>
<gene>
    <name evidence="1" type="ORF">BRADI_3g11421v3</name>
</gene>
<reference evidence="1" key="2">
    <citation type="submission" date="2017-06" db="EMBL/GenBank/DDBJ databases">
        <title>WGS assembly of Brachypodium distachyon.</title>
        <authorList>
            <consortium name="The International Brachypodium Initiative"/>
            <person name="Lucas S."/>
            <person name="Harmon-Smith M."/>
            <person name="Lail K."/>
            <person name="Tice H."/>
            <person name="Grimwood J."/>
            <person name="Bruce D."/>
            <person name="Barry K."/>
            <person name="Shu S."/>
            <person name="Lindquist E."/>
            <person name="Wang M."/>
            <person name="Pitluck S."/>
            <person name="Vogel J.P."/>
            <person name="Garvin D.F."/>
            <person name="Mockler T.C."/>
            <person name="Schmutz J."/>
            <person name="Rokhsar D."/>
            <person name="Bevan M.W."/>
        </authorList>
    </citation>
    <scope>NUCLEOTIDE SEQUENCE</scope>
    <source>
        <strain evidence="1">Bd21</strain>
    </source>
</reference>
<dbReference type="EMBL" id="CM000882">
    <property type="protein sequence ID" value="KQJ94596.1"/>
    <property type="molecule type" value="Genomic_DNA"/>
</dbReference>
<dbReference type="EnsemblPlants" id="KQJ94596">
    <property type="protein sequence ID" value="KQJ94596"/>
    <property type="gene ID" value="BRADI_3g11421v3"/>
</dbReference>
<dbReference type="ExpressionAtlas" id="A0A0Q3F8L9">
    <property type="expression patterns" value="baseline"/>
</dbReference>
<dbReference type="Proteomes" id="UP000008810">
    <property type="component" value="Chromosome 3"/>
</dbReference>
<dbReference type="InParanoid" id="A0A0Q3F8L9"/>
<dbReference type="Gramene" id="KQJ94596">
    <property type="protein sequence ID" value="KQJ94596"/>
    <property type="gene ID" value="BRADI_3g11421v3"/>
</dbReference>
<evidence type="ECO:0000313" key="3">
    <source>
        <dbReference type="Proteomes" id="UP000008810"/>
    </source>
</evidence>
<sequence length="96" mass="11211">MLQQVMDKLSVPAQEMPTLMVLMVRTWTPFLQSSHPMKVILFCNIGPSMAMTVSPLMRRYKAPVLLCWRISRQSMVRVKRWELLMHICSMSLRSEA</sequence>